<dbReference type="Proteomes" id="UP000194841">
    <property type="component" value="Unassembled WGS sequence"/>
</dbReference>
<dbReference type="Pfam" id="PF01863">
    <property type="entry name" value="YgjP-like"/>
    <property type="match status" value="1"/>
</dbReference>
<reference evidence="2 3" key="1">
    <citation type="submission" date="2017-02" db="EMBL/GenBank/DDBJ databases">
        <title>Pseudoalteromonas ulvae TC14 Genome.</title>
        <authorList>
            <person name="Molmeret M."/>
        </authorList>
    </citation>
    <scope>NUCLEOTIDE SEQUENCE [LARGE SCALE GENOMIC DNA]</scope>
    <source>
        <strain evidence="2">TC14</strain>
    </source>
</reference>
<dbReference type="InterPro" id="IPR053136">
    <property type="entry name" value="UTP_pyrophosphatase-like"/>
</dbReference>
<keyword evidence="3" id="KW-1185">Reference proteome</keyword>
<accession>A0A244CTG7</accession>
<sequence length="227" mass="26670">MVLLPEFTIKKSKRRKTIAIKIQNQQVIVHSPYGVSVEYLTQLVQQKQQWIMIHLQRQQAQAQPGHFDRETVDLFAKPYALNWQIASKSTYLVSESSITIHTASRVKDPASFRVKQLENLFSEQLSDYISQRITHFSSLMGLSYQQVQVKYYRRRWGSCSSKGVVSFNLLLAQVPTWVIDYVIVHELAHLKFMDHSKNFWLLVKKYYSQVDEAQDWLNEKMNLLDTK</sequence>
<dbReference type="AlphaFoldDB" id="A0A244CTG7"/>
<proteinExistence type="predicted"/>
<gene>
    <name evidence="2" type="ORF">B1199_00960</name>
</gene>
<dbReference type="EMBL" id="MWPV01000001">
    <property type="protein sequence ID" value="OUL58884.1"/>
    <property type="molecule type" value="Genomic_DNA"/>
</dbReference>
<evidence type="ECO:0000313" key="2">
    <source>
        <dbReference type="EMBL" id="OUL58884.1"/>
    </source>
</evidence>
<comment type="caution">
    <text evidence="2">The sequence shown here is derived from an EMBL/GenBank/DDBJ whole genome shotgun (WGS) entry which is preliminary data.</text>
</comment>
<dbReference type="PANTHER" id="PTHR30399:SF1">
    <property type="entry name" value="UTP PYROPHOSPHATASE"/>
    <property type="match status" value="1"/>
</dbReference>
<feature type="domain" description="YgjP-like metallopeptidase" evidence="1">
    <location>
        <begin position="16"/>
        <end position="219"/>
    </location>
</feature>
<evidence type="ECO:0000313" key="3">
    <source>
        <dbReference type="Proteomes" id="UP000194841"/>
    </source>
</evidence>
<dbReference type="OrthoDB" id="9811177at2"/>
<dbReference type="Gene3D" id="3.30.2010.10">
    <property type="entry name" value="Metalloproteases ('zincins'), catalytic domain"/>
    <property type="match status" value="1"/>
</dbReference>
<name>A0A244CTG7_PSEDV</name>
<dbReference type="PANTHER" id="PTHR30399">
    <property type="entry name" value="UNCHARACTERIZED PROTEIN YGJP"/>
    <property type="match status" value="1"/>
</dbReference>
<organism evidence="2 3">
    <name type="scientific">Pseudoalteromonas ulvae</name>
    <dbReference type="NCBI Taxonomy" id="107327"/>
    <lineage>
        <taxon>Bacteria</taxon>
        <taxon>Pseudomonadati</taxon>
        <taxon>Pseudomonadota</taxon>
        <taxon>Gammaproteobacteria</taxon>
        <taxon>Alteromonadales</taxon>
        <taxon>Pseudoalteromonadaceae</taxon>
        <taxon>Pseudoalteromonas</taxon>
    </lineage>
</organism>
<dbReference type="InterPro" id="IPR002725">
    <property type="entry name" value="YgjP-like_metallopeptidase"/>
</dbReference>
<dbReference type="CDD" id="cd07344">
    <property type="entry name" value="M48_yhfN_like"/>
    <property type="match status" value="1"/>
</dbReference>
<protein>
    <recommendedName>
        <fullName evidence="1">YgjP-like metallopeptidase domain-containing protein</fullName>
    </recommendedName>
</protein>
<evidence type="ECO:0000259" key="1">
    <source>
        <dbReference type="Pfam" id="PF01863"/>
    </source>
</evidence>